<name>A0A9J6B9E2_POLVA</name>
<dbReference type="Proteomes" id="UP001107558">
    <property type="component" value="Chromosome 4"/>
</dbReference>
<proteinExistence type="predicted"/>
<comment type="caution">
    <text evidence="1">The sequence shown here is derived from an EMBL/GenBank/DDBJ whole genome shotgun (WGS) entry which is preliminary data.</text>
</comment>
<gene>
    <name evidence="1" type="ORF">PVAND_014433</name>
</gene>
<organism evidence="1 2">
    <name type="scientific">Polypedilum vanderplanki</name>
    <name type="common">Sleeping chironomid midge</name>
    <dbReference type="NCBI Taxonomy" id="319348"/>
    <lineage>
        <taxon>Eukaryota</taxon>
        <taxon>Metazoa</taxon>
        <taxon>Ecdysozoa</taxon>
        <taxon>Arthropoda</taxon>
        <taxon>Hexapoda</taxon>
        <taxon>Insecta</taxon>
        <taxon>Pterygota</taxon>
        <taxon>Neoptera</taxon>
        <taxon>Endopterygota</taxon>
        <taxon>Diptera</taxon>
        <taxon>Nematocera</taxon>
        <taxon>Chironomoidea</taxon>
        <taxon>Chironomidae</taxon>
        <taxon>Chironominae</taxon>
        <taxon>Polypedilum</taxon>
        <taxon>Polypedilum</taxon>
    </lineage>
</organism>
<evidence type="ECO:0000313" key="2">
    <source>
        <dbReference type="Proteomes" id="UP001107558"/>
    </source>
</evidence>
<reference evidence="1" key="1">
    <citation type="submission" date="2021-03" db="EMBL/GenBank/DDBJ databases">
        <title>Chromosome level genome of the anhydrobiotic midge Polypedilum vanderplanki.</title>
        <authorList>
            <person name="Yoshida Y."/>
            <person name="Kikawada T."/>
            <person name="Gusev O."/>
        </authorList>
    </citation>
    <scope>NUCLEOTIDE SEQUENCE</scope>
    <source>
        <strain evidence="1">NIAS01</strain>
        <tissue evidence="1">Whole body or cell culture</tissue>
    </source>
</reference>
<protein>
    <submittedName>
        <fullName evidence="1">Uncharacterized protein</fullName>
    </submittedName>
</protein>
<dbReference type="PANTHER" id="PTHR20898">
    <property type="entry name" value="DAEDALUS ON 3-RELATED-RELATED"/>
    <property type="match status" value="1"/>
</dbReference>
<sequence>MLTEILYFCAVFQITFQAQNKKKNEIPEIKFVQLLCEFDEETFYPNASCFLKTWNRRITTGNIYTVQKYPWNEIFIIGHVYFKTNNYYREVITTPQVEFCSLMKFSTSNNFLKQIIDLAESVAPGVIHTCPYVGANIFNVTAPKLSLISSIPSGEYKFIVNIATQPNGKFVYNLTVEYVKNSIKDRLG</sequence>
<accession>A0A9J6B9E2</accession>
<evidence type="ECO:0000313" key="1">
    <source>
        <dbReference type="EMBL" id="KAG5666404.1"/>
    </source>
</evidence>
<dbReference type="PANTHER" id="PTHR20898:SF0">
    <property type="entry name" value="DAEDALUS ON 3-RELATED"/>
    <property type="match status" value="1"/>
</dbReference>
<dbReference type="EMBL" id="JADBJN010000004">
    <property type="protein sequence ID" value="KAG5666404.1"/>
    <property type="molecule type" value="Genomic_DNA"/>
</dbReference>
<dbReference type="AlphaFoldDB" id="A0A9J6B9E2"/>
<keyword evidence="2" id="KW-1185">Reference proteome</keyword>
<dbReference type="OrthoDB" id="10584449at2759"/>